<dbReference type="InterPro" id="IPR005174">
    <property type="entry name" value="KIB1-4_b-propeller"/>
</dbReference>
<keyword evidence="1" id="KW-0472">Membrane</keyword>
<organism evidence="3 7">
    <name type="scientific">Elaeis guineensis var. tenera</name>
    <name type="common">Oil palm</name>
    <dbReference type="NCBI Taxonomy" id="51953"/>
    <lineage>
        <taxon>Eukaryota</taxon>
        <taxon>Viridiplantae</taxon>
        <taxon>Streptophyta</taxon>
        <taxon>Embryophyta</taxon>
        <taxon>Tracheophyta</taxon>
        <taxon>Spermatophyta</taxon>
        <taxon>Magnoliopsida</taxon>
        <taxon>Liliopsida</taxon>
        <taxon>Arecaceae</taxon>
        <taxon>Arecoideae</taxon>
        <taxon>Cocoseae</taxon>
        <taxon>Elaeidinae</taxon>
        <taxon>Elaeis</taxon>
    </lineage>
</organism>
<evidence type="ECO:0000313" key="4">
    <source>
        <dbReference type="RefSeq" id="XP_010921521.1"/>
    </source>
</evidence>
<dbReference type="RefSeq" id="XP_010921521.1">
    <property type="nucleotide sequence ID" value="XM_010923219.3"/>
</dbReference>
<evidence type="ECO:0000313" key="8">
    <source>
        <dbReference type="RefSeq" id="XP_019706101.1"/>
    </source>
</evidence>
<keyword evidence="1" id="KW-1133">Transmembrane helix</keyword>
<dbReference type="RefSeq" id="XP_019706100.1">
    <property type="nucleotide sequence ID" value="XM_019850541.2"/>
</dbReference>
<protein>
    <submittedName>
        <fullName evidence="4 5">F-box protein At2g17036</fullName>
    </submittedName>
</protein>
<dbReference type="AlphaFoldDB" id="A0A6J0PIU5"/>
<name>A0A6J0PIU5_ELAGV</name>
<dbReference type="RefSeq" id="XP_019706097.1">
    <property type="nucleotide sequence ID" value="XM_019850538.2"/>
</dbReference>
<evidence type="ECO:0000313" key="3">
    <source>
        <dbReference type="Proteomes" id="UP000504607"/>
    </source>
</evidence>
<accession>A0A6J0PIU5</accession>
<evidence type="ECO:0000256" key="1">
    <source>
        <dbReference type="SAM" id="Phobius"/>
    </source>
</evidence>
<dbReference type="InterPro" id="IPR051304">
    <property type="entry name" value="SCF_F-box_domain"/>
</dbReference>
<dbReference type="RefSeq" id="XP_010921522.1">
    <property type="nucleotide sequence ID" value="XM_010923220.3"/>
</dbReference>
<dbReference type="PANTHER" id="PTHR47123">
    <property type="entry name" value="F-BOX PROTEIN SKIP23"/>
    <property type="match status" value="1"/>
</dbReference>
<dbReference type="OrthoDB" id="585640at2759"/>
<evidence type="ECO:0000313" key="7">
    <source>
        <dbReference type="RefSeq" id="XP_019706100.1"/>
    </source>
</evidence>
<dbReference type="PANTHER" id="PTHR47123:SF15">
    <property type="entry name" value="F-BOX PROTEIN SKIP23"/>
    <property type="match status" value="1"/>
</dbReference>
<keyword evidence="3" id="KW-1185">Reference proteome</keyword>
<proteinExistence type="predicted"/>
<feature type="domain" description="KIB1-4 beta-propeller" evidence="2">
    <location>
        <begin position="7"/>
        <end position="199"/>
    </location>
</feature>
<sequence length="221" mass="24807">MAAGDVRDLLLTKVIMSADGTVAAIISLLHWLVFAEAGDDKWTMVDEASVWTDVLHYRGQFYAVDNFGNVFMCELKPLVRVTQIASALVANKAYRWYLVESLGELLLVARYMTDKPRPFPYAYETKKFEVFRIDQKKETKLVKVESLGDRMLFLGTVPSFSLSAGDCPGFEGNRIYFTASCFDIFFDGNHGSNDFGVFKDGGIQPLPRFDSTSLVVWPPAI</sequence>
<dbReference type="RefSeq" id="XP_019706101.1">
    <property type="nucleotide sequence ID" value="XM_019850542.2"/>
</dbReference>
<evidence type="ECO:0000313" key="9">
    <source>
        <dbReference type="RefSeq" id="XP_029120421.1"/>
    </source>
</evidence>
<evidence type="ECO:0000259" key="2">
    <source>
        <dbReference type="Pfam" id="PF03478"/>
    </source>
</evidence>
<reference evidence="4 5" key="1">
    <citation type="submission" date="2025-04" db="UniProtKB">
        <authorList>
            <consortium name="RefSeq"/>
        </authorList>
    </citation>
    <scope>IDENTIFICATION</scope>
</reference>
<feature type="transmembrane region" description="Helical" evidence="1">
    <location>
        <begin position="14"/>
        <end position="34"/>
    </location>
</feature>
<dbReference type="Pfam" id="PF03478">
    <property type="entry name" value="Beta-prop_KIB1-4"/>
    <property type="match status" value="1"/>
</dbReference>
<dbReference type="RefSeq" id="XP_029120421.1">
    <property type="nucleotide sequence ID" value="XM_029264588.1"/>
</dbReference>
<gene>
    <name evidence="4 5 6 7 8 9 10" type="primary">LOC105045058</name>
</gene>
<evidence type="ECO:0000313" key="5">
    <source>
        <dbReference type="RefSeq" id="XP_010921522.1"/>
    </source>
</evidence>
<dbReference type="RefSeq" id="XP_029120422.1">
    <property type="nucleotide sequence ID" value="XM_029264589.1"/>
</dbReference>
<evidence type="ECO:0000313" key="6">
    <source>
        <dbReference type="RefSeq" id="XP_019706097.1"/>
    </source>
</evidence>
<keyword evidence="1" id="KW-0812">Transmembrane</keyword>
<evidence type="ECO:0000313" key="10">
    <source>
        <dbReference type="RefSeq" id="XP_029120422.1"/>
    </source>
</evidence>
<dbReference type="Proteomes" id="UP000504607">
    <property type="component" value="Chromosome 5"/>
</dbReference>